<evidence type="ECO:0000256" key="7">
    <source>
        <dbReference type="ARBA" id="ARBA00023054"/>
    </source>
</evidence>
<comment type="subcellular location">
    <subcellularLocation>
        <location evidence="1">Cytoplasm</location>
        <location evidence="1">Cytoskeleton</location>
        <location evidence="1">Spindle</location>
    </subcellularLocation>
</comment>
<evidence type="ECO:0000313" key="12">
    <source>
        <dbReference type="Proteomes" id="UP000789706"/>
    </source>
</evidence>
<evidence type="ECO:0000256" key="2">
    <source>
        <dbReference type="ARBA" id="ARBA00005479"/>
    </source>
</evidence>
<gene>
    <name evidence="11" type="ORF">DEBURN_LOCUS3746</name>
</gene>
<evidence type="ECO:0000313" key="11">
    <source>
        <dbReference type="EMBL" id="CAG8482605.1"/>
    </source>
</evidence>
<evidence type="ECO:0000256" key="10">
    <source>
        <dbReference type="SAM" id="Coils"/>
    </source>
</evidence>
<proteinExistence type="inferred from homology"/>
<protein>
    <submittedName>
        <fullName evidence="11">2583_t:CDS:1</fullName>
    </submittedName>
</protein>
<dbReference type="OrthoDB" id="5372507at2759"/>
<name>A0A9N8Z9A3_9GLOM</name>
<evidence type="ECO:0000256" key="9">
    <source>
        <dbReference type="ARBA" id="ARBA00023306"/>
    </source>
</evidence>
<evidence type="ECO:0000256" key="4">
    <source>
        <dbReference type="ARBA" id="ARBA00022618"/>
    </source>
</evidence>
<keyword evidence="12" id="KW-1185">Reference proteome</keyword>
<dbReference type="GO" id="GO:0005819">
    <property type="term" value="C:spindle"/>
    <property type="evidence" value="ECO:0007669"/>
    <property type="project" value="UniProtKB-SubCell"/>
</dbReference>
<dbReference type="PANTHER" id="PTHR31570">
    <property type="entry name" value="HAUS AUGMIN-LIKE COMPLEX SUBUNIT 1"/>
    <property type="match status" value="1"/>
</dbReference>
<evidence type="ECO:0000256" key="6">
    <source>
        <dbReference type="ARBA" id="ARBA00022776"/>
    </source>
</evidence>
<dbReference type="GO" id="GO:0005829">
    <property type="term" value="C:cytosol"/>
    <property type="evidence" value="ECO:0007669"/>
    <property type="project" value="TreeGrafter"/>
</dbReference>
<keyword evidence="3" id="KW-0963">Cytoplasm</keyword>
<dbReference type="PRINTS" id="PR02087">
    <property type="entry name" value="HAUSAUGMINL1"/>
</dbReference>
<dbReference type="Proteomes" id="UP000789706">
    <property type="component" value="Unassembled WGS sequence"/>
</dbReference>
<dbReference type="Pfam" id="PF25762">
    <property type="entry name" value="HAUS1"/>
    <property type="match status" value="1"/>
</dbReference>
<keyword evidence="7 10" id="KW-0175">Coiled coil</keyword>
<reference evidence="11" key="1">
    <citation type="submission" date="2021-06" db="EMBL/GenBank/DDBJ databases">
        <authorList>
            <person name="Kallberg Y."/>
            <person name="Tangrot J."/>
            <person name="Rosling A."/>
        </authorList>
    </citation>
    <scope>NUCLEOTIDE SEQUENCE</scope>
    <source>
        <strain evidence="11">AZ414A</strain>
    </source>
</reference>
<dbReference type="PANTHER" id="PTHR31570:SF1">
    <property type="entry name" value="HAUS AUGMIN-LIKE COMPLEX SUBUNIT 1"/>
    <property type="match status" value="1"/>
</dbReference>
<keyword evidence="9" id="KW-0131">Cell cycle</keyword>
<dbReference type="GO" id="GO:0051301">
    <property type="term" value="P:cell division"/>
    <property type="evidence" value="ECO:0007669"/>
    <property type="project" value="UniProtKB-KW"/>
</dbReference>
<keyword evidence="5" id="KW-0493">Microtubule</keyword>
<evidence type="ECO:0000256" key="1">
    <source>
        <dbReference type="ARBA" id="ARBA00004186"/>
    </source>
</evidence>
<keyword evidence="4" id="KW-0132">Cell division</keyword>
<evidence type="ECO:0000256" key="3">
    <source>
        <dbReference type="ARBA" id="ARBA00022490"/>
    </source>
</evidence>
<dbReference type="AlphaFoldDB" id="A0A9N8Z9A3"/>
<dbReference type="GO" id="GO:0051225">
    <property type="term" value="P:spindle assembly"/>
    <property type="evidence" value="ECO:0007669"/>
    <property type="project" value="InterPro"/>
</dbReference>
<feature type="coiled-coil region" evidence="10">
    <location>
        <begin position="230"/>
        <end position="294"/>
    </location>
</feature>
<keyword evidence="6" id="KW-0498">Mitosis</keyword>
<accession>A0A9N8Z9A3</accession>
<keyword evidence="8" id="KW-0206">Cytoskeleton</keyword>
<sequence length="297" mass="34695">MNKSQFREDNNDAFPSDFLISESSYISEPSFMEDVCFMEETPMLDNFEVNENNGLSDIEKWETVHIDTWLKKLYKDKPVPLFERNPATANALHKISLLNQQQDAISEIILQQQKIHALEYRTEALRIKDILDTIGISKENLSKNGALALKSLSSLATIFGLKDVERSSYLSAIAQLTIDSYETERQRYEVSRIIESLKINTQEAKLKEEKLIILLTNLRKKWDLHEKQKIKEWEANNDLVSKKAIEYNQKLIRLEKQYSSMNIEKEGLNFRKLKQREEKDIMMAQLKLDEAKQTLKC</sequence>
<dbReference type="GO" id="GO:0070652">
    <property type="term" value="C:HAUS complex"/>
    <property type="evidence" value="ECO:0007669"/>
    <property type="project" value="InterPro"/>
</dbReference>
<dbReference type="InterPro" id="IPR026243">
    <property type="entry name" value="HAUS1"/>
</dbReference>
<dbReference type="GO" id="GO:0005874">
    <property type="term" value="C:microtubule"/>
    <property type="evidence" value="ECO:0007669"/>
    <property type="project" value="UniProtKB-KW"/>
</dbReference>
<evidence type="ECO:0000256" key="5">
    <source>
        <dbReference type="ARBA" id="ARBA00022701"/>
    </source>
</evidence>
<organism evidence="11 12">
    <name type="scientific">Diversispora eburnea</name>
    <dbReference type="NCBI Taxonomy" id="1213867"/>
    <lineage>
        <taxon>Eukaryota</taxon>
        <taxon>Fungi</taxon>
        <taxon>Fungi incertae sedis</taxon>
        <taxon>Mucoromycota</taxon>
        <taxon>Glomeromycotina</taxon>
        <taxon>Glomeromycetes</taxon>
        <taxon>Diversisporales</taxon>
        <taxon>Diversisporaceae</taxon>
        <taxon>Diversispora</taxon>
    </lineage>
</organism>
<comment type="caution">
    <text evidence="11">The sequence shown here is derived from an EMBL/GenBank/DDBJ whole genome shotgun (WGS) entry which is preliminary data.</text>
</comment>
<dbReference type="EMBL" id="CAJVPK010000247">
    <property type="protein sequence ID" value="CAG8482605.1"/>
    <property type="molecule type" value="Genomic_DNA"/>
</dbReference>
<evidence type="ECO:0000256" key="8">
    <source>
        <dbReference type="ARBA" id="ARBA00023212"/>
    </source>
</evidence>
<comment type="similarity">
    <text evidence="2">Belongs to the HAUS1 family.</text>
</comment>